<dbReference type="SMART" id="SM00220">
    <property type="entry name" value="S_TKc"/>
    <property type="match status" value="1"/>
</dbReference>
<dbReference type="FunFam" id="1.10.510.10:FF:000028">
    <property type="entry name" value="serine/threonine-protein kinase D6PK-like"/>
    <property type="match status" value="1"/>
</dbReference>
<organism evidence="12 13">
    <name type="scientific">Eruca vesicaria subsp. sativa</name>
    <name type="common">Garden rocket</name>
    <name type="synonym">Eruca sativa</name>
    <dbReference type="NCBI Taxonomy" id="29727"/>
    <lineage>
        <taxon>Eukaryota</taxon>
        <taxon>Viridiplantae</taxon>
        <taxon>Streptophyta</taxon>
        <taxon>Embryophyta</taxon>
        <taxon>Tracheophyta</taxon>
        <taxon>Spermatophyta</taxon>
        <taxon>Magnoliopsida</taxon>
        <taxon>eudicotyledons</taxon>
        <taxon>Gunneridae</taxon>
        <taxon>Pentapetalae</taxon>
        <taxon>rosids</taxon>
        <taxon>malvids</taxon>
        <taxon>Brassicales</taxon>
        <taxon>Brassicaceae</taxon>
        <taxon>Brassiceae</taxon>
        <taxon>Eruca</taxon>
    </lineage>
</organism>
<dbReference type="InterPro" id="IPR000719">
    <property type="entry name" value="Prot_kinase_dom"/>
</dbReference>
<evidence type="ECO:0000256" key="2">
    <source>
        <dbReference type="ARBA" id="ARBA00012513"/>
    </source>
</evidence>
<evidence type="ECO:0000256" key="10">
    <source>
        <dbReference type="SAM" id="MobiDB-lite"/>
    </source>
</evidence>
<dbReference type="SUPFAM" id="SSF56112">
    <property type="entry name" value="Protein kinase-like (PK-like)"/>
    <property type="match status" value="1"/>
</dbReference>
<proteinExistence type="inferred from homology"/>
<keyword evidence="13" id="KW-1185">Reference proteome</keyword>
<evidence type="ECO:0000256" key="6">
    <source>
        <dbReference type="ARBA" id="ARBA00022777"/>
    </source>
</evidence>
<feature type="compositionally biased region" description="Polar residues" evidence="10">
    <location>
        <begin position="77"/>
        <end position="92"/>
    </location>
</feature>
<evidence type="ECO:0000256" key="1">
    <source>
        <dbReference type="ARBA" id="ARBA00009903"/>
    </source>
</evidence>
<comment type="caution">
    <text evidence="12">The sequence shown here is derived from an EMBL/GenBank/DDBJ whole genome shotgun (WGS) entry which is preliminary data.</text>
</comment>
<feature type="compositionally biased region" description="Polar residues" evidence="10">
    <location>
        <begin position="337"/>
        <end position="352"/>
    </location>
</feature>
<dbReference type="PROSITE" id="PS00108">
    <property type="entry name" value="PROTEIN_KINASE_ST"/>
    <property type="match status" value="1"/>
</dbReference>
<evidence type="ECO:0000256" key="3">
    <source>
        <dbReference type="ARBA" id="ARBA00022527"/>
    </source>
</evidence>
<dbReference type="EMBL" id="CAKOAT010093599">
    <property type="protein sequence ID" value="CAH8320507.1"/>
    <property type="molecule type" value="Genomic_DNA"/>
</dbReference>
<dbReference type="InterPro" id="IPR008271">
    <property type="entry name" value="Ser/Thr_kinase_AS"/>
</dbReference>
<sequence length="862" mass="94850">MGSFAGSCEIVEEKDEATLSKLSGRHGKSVLGSSSNDVEQRKQREYHGSLEYDIDKLFQSISVKQSLRLMTSSFHNTETSFSAGPSRTTSPSMRMAGKTPQSPRVFGVSDSLSLKQALRDRCVSKASEMAALKRVSKSAAASPRVSEADMIKSLYNQVSNNRSGSVSVDKGKGSLVETSVNRDKASTSRSVVSQRSEEPSNPISEPSQAEVKPVNKSNKGSCSSRSGDDQTQLDENVTSTSTQAFVEDVVKEIGKHVTSLPADSSSRTEKCKTVRKATRMIPRPKQKPKRKILLKKKLKIGIVSVANATKNDEGTDVSLHSSASKLLCQRCHCSLKSTSKSNQPPSYTTSHNPKLCADSLSSMSNHVGKEAHQVANENSSSSCNVMKQNVSSSNDNGNGATENPTSSEKFEFSLSSKDSLVGDYSRSTTSMSEESNLSRFSCGNKPHMSMDVKWEAIKHAKLQHGSLSLRHFNLLKKLGCGDIGTVYLAELIGTNCLFAIKVMDNEFLAKRKKSPRAQAERDILKMLDHPFLPTLYAQFSSDHLSCLVMEYCPGGDLHVLRQKQLSRCFPEPAARFYVAEILLALEYLHMLGVIYRDLKPENILVREDGHIMLTDFDLSLRCAVNPTLLRSTSPPGNDPARLSDPYNTSNCIQPFCTMEPSCHVSCFSPRLSSNQQQQVQKPKRADHLLKRSLPQLVAEPTEARSNSFVGTHEYLAPEIIRGEGHGAAVDWWTFGVLLYELLYGKTPFKGSNNDRTLANVVLQNLKFPDIPLVSFQAKDLIRGLLVKEPENRFGSEKGSAEIKRHPFFEGLNWALIRCAIPPELPDIYEFGGGEGAAGSPGGNDNRYLECKAIGDHLEFELF</sequence>
<evidence type="ECO:0000256" key="9">
    <source>
        <dbReference type="ARBA" id="ARBA00048679"/>
    </source>
</evidence>
<accession>A0ABC8JBB6</accession>
<comment type="similarity">
    <text evidence="1">Belongs to the protein kinase superfamily. AGC Ser/Thr protein kinase family.</text>
</comment>
<feature type="region of interest" description="Disordered" evidence="10">
    <location>
        <begin position="337"/>
        <end position="411"/>
    </location>
</feature>
<evidence type="ECO:0000259" key="11">
    <source>
        <dbReference type="PROSITE" id="PS50011"/>
    </source>
</evidence>
<dbReference type="FunFam" id="3.30.200.20:FF:000032">
    <property type="entry name" value="Serine/threonine-protein kinase D6PK-like"/>
    <property type="match status" value="1"/>
</dbReference>
<name>A0ABC8JBB6_ERUVS</name>
<evidence type="ECO:0000256" key="7">
    <source>
        <dbReference type="ARBA" id="ARBA00022840"/>
    </source>
</evidence>
<evidence type="ECO:0000313" key="12">
    <source>
        <dbReference type="EMBL" id="CAH8320507.1"/>
    </source>
</evidence>
<dbReference type="Pfam" id="PF00069">
    <property type="entry name" value="Pkinase"/>
    <property type="match status" value="2"/>
</dbReference>
<dbReference type="GO" id="GO:0005524">
    <property type="term" value="F:ATP binding"/>
    <property type="evidence" value="ECO:0007669"/>
    <property type="project" value="UniProtKB-KW"/>
</dbReference>
<dbReference type="Gene3D" id="1.10.510.10">
    <property type="entry name" value="Transferase(Phosphotransferase) domain 1"/>
    <property type="match status" value="1"/>
</dbReference>
<dbReference type="FunFam" id="1.10.510.10:FF:000020">
    <property type="entry name" value="serine/threonine-protein kinase D6PK-like"/>
    <property type="match status" value="1"/>
</dbReference>
<evidence type="ECO:0000256" key="5">
    <source>
        <dbReference type="ARBA" id="ARBA00022741"/>
    </source>
</evidence>
<gene>
    <name evidence="12" type="ORF">ERUC_LOCUS9058</name>
</gene>
<keyword evidence="4" id="KW-0808">Transferase</keyword>
<keyword evidence="7" id="KW-0067">ATP-binding</keyword>
<feature type="region of interest" description="Disordered" evidence="10">
    <location>
        <begin position="161"/>
        <end position="239"/>
    </location>
</feature>
<keyword evidence="3" id="KW-0723">Serine/threonine-protein kinase</keyword>
<feature type="region of interest" description="Disordered" evidence="10">
    <location>
        <begin position="77"/>
        <end position="106"/>
    </location>
</feature>
<evidence type="ECO:0000256" key="8">
    <source>
        <dbReference type="ARBA" id="ARBA00047899"/>
    </source>
</evidence>
<comment type="catalytic activity">
    <reaction evidence="9">
        <text>L-seryl-[protein] + ATP = O-phospho-L-seryl-[protein] + ADP + H(+)</text>
        <dbReference type="Rhea" id="RHEA:17989"/>
        <dbReference type="Rhea" id="RHEA-COMP:9863"/>
        <dbReference type="Rhea" id="RHEA-COMP:11604"/>
        <dbReference type="ChEBI" id="CHEBI:15378"/>
        <dbReference type="ChEBI" id="CHEBI:29999"/>
        <dbReference type="ChEBI" id="CHEBI:30616"/>
        <dbReference type="ChEBI" id="CHEBI:83421"/>
        <dbReference type="ChEBI" id="CHEBI:456216"/>
        <dbReference type="EC" id="2.7.11.1"/>
    </reaction>
</comment>
<protein>
    <recommendedName>
        <fullName evidence="2">non-specific serine/threonine protein kinase</fullName>
        <ecNumber evidence="2">2.7.11.1</ecNumber>
    </recommendedName>
</protein>
<feature type="compositionally biased region" description="Polar residues" evidence="10">
    <location>
        <begin position="375"/>
        <end position="405"/>
    </location>
</feature>
<dbReference type="Gene3D" id="3.30.200.20">
    <property type="entry name" value="Phosphorylase Kinase, domain 1"/>
    <property type="match status" value="1"/>
</dbReference>
<feature type="domain" description="Protein kinase" evidence="11">
    <location>
        <begin position="472"/>
        <end position="808"/>
    </location>
</feature>
<feature type="region of interest" description="Disordered" evidence="10">
    <location>
        <begin position="19"/>
        <end position="44"/>
    </location>
</feature>
<evidence type="ECO:0000256" key="4">
    <source>
        <dbReference type="ARBA" id="ARBA00022679"/>
    </source>
</evidence>
<dbReference type="Proteomes" id="UP001642260">
    <property type="component" value="Unassembled WGS sequence"/>
</dbReference>
<dbReference type="PROSITE" id="PS50011">
    <property type="entry name" value="PROTEIN_KINASE_DOM"/>
    <property type="match status" value="1"/>
</dbReference>
<dbReference type="EC" id="2.7.11.1" evidence="2"/>
<keyword evidence="6" id="KW-0418">Kinase</keyword>
<dbReference type="InterPro" id="IPR011009">
    <property type="entry name" value="Kinase-like_dom_sf"/>
</dbReference>
<dbReference type="GO" id="GO:0004674">
    <property type="term" value="F:protein serine/threonine kinase activity"/>
    <property type="evidence" value="ECO:0007669"/>
    <property type="project" value="UniProtKB-KW"/>
</dbReference>
<dbReference type="PANTHER" id="PTHR45637">
    <property type="entry name" value="FLIPPASE KINASE 1-RELATED"/>
    <property type="match status" value="1"/>
</dbReference>
<comment type="catalytic activity">
    <reaction evidence="8">
        <text>L-threonyl-[protein] + ATP = O-phospho-L-threonyl-[protein] + ADP + H(+)</text>
        <dbReference type="Rhea" id="RHEA:46608"/>
        <dbReference type="Rhea" id="RHEA-COMP:11060"/>
        <dbReference type="Rhea" id="RHEA-COMP:11605"/>
        <dbReference type="ChEBI" id="CHEBI:15378"/>
        <dbReference type="ChEBI" id="CHEBI:30013"/>
        <dbReference type="ChEBI" id="CHEBI:30616"/>
        <dbReference type="ChEBI" id="CHEBI:61977"/>
        <dbReference type="ChEBI" id="CHEBI:456216"/>
        <dbReference type="EC" id="2.7.11.1"/>
    </reaction>
</comment>
<dbReference type="AlphaFoldDB" id="A0ABC8JBB6"/>
<reference evidence="12 13" key="1">
    <citation type="submission" date="2022-03" db="EMBL/GenBank/DDBJ databases">
        <authorList>
            <person name="Macdonald S."/>
            <person name="Ahmed S."/>
            <person name="Newling K."/>
        </authorList>
    </citation>
    <scope>NUCLEOTIDE SEQUENCE [LARGE SCALE GENOMIC DNA]</scope>
</reference>
<dbReference type="CDD" id="cd05574">
    <property type="entry name" value="STKc_phototropin_like"/>
    <property type="match status" value="1"/>
</dbReference>
<evidence type="ECO:0000313" key="13">
    <source>
        <dbReference type="Proteomes" id="UP001642260"/>
    </source>
</evidence>
<feature type="compositionally biased region" description="Polar residues" evidence="10">
    <location>
        <begin position="215"/>
        <end position="239"/>
    </location>
</feature>
<keyword evidence="5" id="KW-0547">Nucleotide-binding</keyword>